<dbReference type="InterPro" id="IPR045175">
    <property type="entry name" value="M28_fam"/>
</dbReference>
<dbReference type="InterPro" id="IPR048024">
    <property type="entry name" value="Fxna-like_M28_dom"/>
</dbReference>
<feature type="transmembrane region" description="Helical" evidence="15">
    <location>
        <begin position="580"/>
        <end position="601"/>
    </location>
</feature>
<keyword evidence="14" id="KW-0732">Signal</keyword>
<evidence type="ECO:0000256" key="2">
    <source>
        <dbReference type="ARBA" id="ARBA00004477"/>
    </source>
</evidence>
<evidence type="ECO:0000256" key="3">
    <source>
        <dbReference type="ARBA" id="ARBA00010918"/>
    </source>
</evidence>
<feature type="domain" description="Peptidase M28" evidence="16">
    <location>
        <begin position="140"/>
        <end position="342"/>
    </location>
</feature>
<dbReference type="InterPro" id="IPR007484">
    <property type="entry name" value="Peptidase_M28"/>
</dbReference>
<dbReference type="Gene3D" id="3.40.630.10">
    <property type="entry name" value="Zn peptidases"/>
    <property type="match status" value="1"/>
</dbReference>
<comment type="cofactor">
    <cofactor evidence="1">
        <name>Zn(2+)</name>
        <dbReference type="ChEBI" id="CHEBI:29105"/>
    </cofactor>
</comment>
<evidence type="ECO:0000256" key="8">
    <source>
        <dbReference type="ARBA" id="ARBA00022824"/>
    </source>
</evidence>
<comment type="subcellular location">
    <subcellularLocation>
        <location evidence="2">Endoplasmic reticulum membrane</location>
        <topology evidence="2">Multi-pass membrane protein</topology>
    </subcellularLocation>
</comment>
<feature type="transmembrane region" description="Helical" evidence="15">
    <location>
        <begin position="421"/>
        <end position="442"/>
    </location>
</feature>
<keyword evidence="6 14" id="KW-0479">Metal-binding</keyword>
<dbReference type="PANTHER" id="PTHR12147:SF22">
    <property type="entry name" value="ENDOPLASMIC RETICULUM METALLOPEPTIDASE 1"/>
    <property type="match status" value="1"/>
</dbReference>
<gene>
    <name evidence="18" type="ORF">OBBRIDRAFT_809204</name>
</gene>
<evidence type="ECO:0000256" key="9">
    <source>
        <dbReference type="ARBA" id="ARBA00022833"/>
    </source>
</evidence>
<keyword evidence="13" id="KW-0325">Glycoprotein</keyword>
<keyword evidence="8" id="KW-0256">Endoplasmic reticulum</keyword>
<keyword evidence="5 15" id="KW-0812">Transmembrane</keyword>
<evidence type="ECO:0000256" key="4">
    <source>
        <dbReference type="ARBA" id="ARBA00022670"/>
    </source>
</evidence>
<dbReference type="EMBL" id="KV722331">
    <property type="protein sequence ID" value="OCH96275.1"/>
    <property type="molecule type" value="Genomic_DNA"/>
</dbReference>
<evidence type="ECO:0000256" key="13">
    <source>
        <dbReference type="ARBA" id="ARBA00023180"/>
    </source>
</evidence>
<dbReference type="PANTHER" id="PTHR12147">
    <property type="entry name" value="METALLOPEPTIDASE M28 FAMILY MEMBER"/>
    <property type="match status" value="1"/>
</dbReference>
<reference evidence="18 19" key="1">
    <citation type="submission" date="2016-07" db="EMBL/GenBank/DDBJ databases">
        <title>Draft genome of the white-rot fungus Obba rivulosa 3A-2.</title>
        <authorList>
            <consortium name="DOE Joint Genome Institute"/>
            <person name="Miettinen O."/>
            <person name="Riley R."/>
            <person name="Acob R."/>
            <person name="Barry K."/>
            <person name="Cullen D."/>
            <person name="De Vries R."/>
            <person name="Hainaut M."/>
            <person name="Hatakka A."/>
            <person name="Henrissat B."/>
            <person name="Hilden K."/>
            <person name="Kuo R."/>
            <person name="Labutti K."/>
            <person name="Lipzen A."/>
            <person name="Makela M.R."/>
            <person name="Sandor L."/>
            <person name="Spatafora J.W."/>
            <person name="Grigoriev I.V."/>
            <person name="Hibbett D.S."/>
        </authorList>
    </citation>
    <scope>NUCLEOTIDE SEQUENCE [LARGE SCALE GENOMIC DNA]</scope>
    <source>
        <strain evidence="18 19">3A-2</strain>
    </source>
</reference>
<keyword evidence="9 14" id="KW-0862">Zinc</keyword>
<keyword evidence="7 14" id="KW-0378">Hydrolase</keyword>
<evidence type="ECO:0000256" key="7">
    <source>
        <dbReference type="ARBA" id="ARBA00022801"/>
    </source>
</evidence>
<feature type="transmembrane region" description="Helical" evidence="15">
    <location>
        <begin position="512"/>
        <end position="530"/>
    </location>
</feature>
<organism evidence="18 19">
    <name type="scientific">Obba rivulosa</name>
    <dbReference type="NCBI Taxonomy" id="1052685"/>
    <lineage>
        <taxon>Eukaryota</taxon>
        <taxon>Fungi</taxon>
        <taxon>Dikarya</taxon>
        <taxon>Basidiomycota</taxon>
        <taxon>Agaricomycotina</taxon>
        <taxon>Agaricomycetes</taxon>
        <taxon>Polyporales</taxon>
        <taxon>Gelatoporiaceae</taxon>
        <taxon>Obba</taxon>
    </lineage>
</organism>
<dbReference type="CDD" id="cd03875">
    <property type="entry name" value="M28_Fxna_like"/>
    <property type="match status" value="1"/>
</dbReference>
<evidence type="ECO:0000259" key="16">
    <source>
        <dbReference type="Pfam" id="PF04389"/>
    </source>
</evidence>
<feature type="domain" description="Endoplasmic reticulum metallopeptidase 1/1-A TM" evidence="17">
    <location>
        <begin position="420"/>
        <end position="621"/>
    </location>
</feature>
<evidence type="ECO:0000256" key="6">
    <source>
        <dbReference type="ARBA" id="ARBA00022723"/>
    </source>
</evidence>
<evidence type="ECO:0000256" key="12">
    <source>
        <dbReference type="ARBA" id="ARBA00023136"/>
    </source>
</evidence>
<keyword evidence="12 15" id="KW-0472">Membrane</keyword>
<evidence type="ECO:0000313" key="18">
    <source>
        <dbReference type="EMBL" id="OCH96275.1"/>
    </source>
</evidence>
<comment type="similarity">
    <text evidence="3 14">Belongs to the peptidase M28 family.</text>
</comment>
<keyword evidence="4 14" id="KW-0645">Protease</keyword>
<evidence type="ECO:0000313" key="19">
    <source>
        <dbReference type="Proteomes" id="UP000250043"/>
    </source>
</evidence>
<dbReference type="Pfam" id="PF04389">
    <property type="entry name" value="Peptidase_M28"/>
    <property type="match status" value="1"/>
</dbReference>
<evidence type="ECO:0000256" key="5">
    <source>
        <dbReference type="ARBA" id="ARBA00022692"/>
    </source>
</evidence>
<keyword evidence="11" id="KW-0482">Metalloprotease</keyword>
<evidence type="ECO:0000256" key="11">
    <source>
        <dbReference type="ARBA" id="ARBA00023049"/>
    </source>
</evidence>
<evidence type="ECO:0000256" key="14">
    <source>
        <dbReference type="RuleBase" id="RU361240"/>
    </source>
</evidence>
<dbReference type="AlphaFoldDB" id="A0A8E2J784"/>
<dbReference type="GO" id="GO:0008235">
    <property type="term" value="F:metalloexopeptidase activity"/>
    <property type="evidence" value="ECO:0007669"/>
    <property type="project" value="InterPro"/>
</dbReference>
<dbReference type="GO" id="GO:0046872">
    <property type="term" value="F:metal ion binding"/>
    <property type="evidence" value="ECO:0007669"/>
    <property type="project" value="UniProtKB-KW"/>
</dbReference>
<feature type="signal peptide" evidence="14">
    <location>
        <begin position="1"/>
        <end position="28"/>
    </location>
</feature>
<dbReference type="GO" id="GO:0006508">
    <property type="term" value="P:proteolysis"/>
    <property type="evidence" value="ECO:0007669"/>
    <property type="project" value="UniProtKB-KW"/>
</dbReference>
<proteinExistence type="inferred from homology"/>
<feature type="transmembrane region" description="Helical" evidence="15">
    <location>
        <begin position="384"/>
        <end position="401"/>
    </location>
</feature>
<evidence type="ECO:0000256" key="15">
    <source>
        <dbReference type="SAM" id="Phobius"/>
    </source>
</evidence>
<sequence length="873" mass="95942">MSASPSRRWGPIRSLLYLAPLLVGISYAALRENYALPEPVVDPINPITGLPQISEARILEYSRYLSEDIGYRTVGTREHALGDEWMVQQAEVMRAQCEEALRALPGRKLQCEIWHQRGDGYHRFDIMGKRLYKTYRDLTNVVVRISDGTEKGKTHAVLVNAHVDSTLPSPGAADDALAVGIMLECMRVLVNTPDWEPTHSIVFLFNNAEESLQDGSHLFSTQHPIADTYCDICFRASDRSRTFLPAAGTTGKALLFQATSEQMIQTYSKVPRPSGTIIANEVFSSGIIMSDTDFRQFEEYLNVTGLDIAVVGNSYLYHTRKDLVENIEPGVAQNMAENTLALLLELSSPDSVLPTLTAGYTRPTTVFFSYFGYFIVYSFRTASAMYTALLIASVALIYFTYVDPAPALKQRISPIVEQLKGIAAVALGFVGAILGANIVAFLMRNVLGKALSWFSVEMSCIVLYGPAALAGALASQLLIGRVREHTVFTSILLLQALLATVVQSLGIGSSAALFLSALPLSISLVLNAFVTTPGDDVSLVSYALGQFTPLSLGTQIFCGTLDVFVPLTGRMGEEAPAEHIIASIVAFSGAYAVPLVLPFVHRFGRAVLIRSVVLMTILTAVVMAVFSLRSPFDNMHQKRMYVLHMENTTSLEQHLHVASADGAPGFDELAKSIAQRFSIPGIEAKSVVMDEWNGDWDILYPFSSFLTPYKFEMPLKPEYLDPLDQTFKVSAANDTIDWAAGTRSLTLVVEHPGVIWTTIAFDAHVLKWTLDRNPPDGFARHHVKEASFYGHDRWSMDVVIKLPEGSDAPEAPKLRVNFVGVHEKAMWPGKKAEKEAGGHVMRLFEEFDNWIADYTGDTVDVMLLGCVGGVADV</sequence>
<keyword evidence="10 15" id="KW-1133">Transmembrane helix</keyword>
<feature type="chain" id="PRO_5034942588" description="Peptide hydrolase" evidence="14">
    <location>
        <begin position="29"/>
        <end position="873"/>
    </location>
</feature>
<dbReference type="FunFam" id="3.40.630.10:FF:000008">
    <property type="entry name" value="Endoplasmic reticulum metallopeptidase 1"/>
    <property type="match status" value="1"/>
</dbReference>
<dbReference type="EC" id="3.4.-.-" evidence="14"/>
<name>A0A8E2J784_9APHY</name>
<evidence type="ECO:0000256" key="1">
    <source>
        <dbReference type="ARBA" id="ARBA00001947"/>
    </source>
</evidence>
<dbReference type="InterPro" id="IPR053974">
    <property type="entry name" value="ERMP1_1-A_TM"/>
</dbReference>
<dbReference type="OrthoDB" id="76293at2759"/>
<dbReference type="Pfam" id="PF22249">
    <property type="entry name" value="ERMP1-TM"/>
    <property type="match status" value="1"/>
</dbReference>
<protein>
    <recommendedName>
        <fullName evidence="14">Peptide hydrolase</fullName>
        <ecNumber evidence="14">3.4.-.-</ecNumber>
    </recommendedName>
</protein>
<feature type="transmembrane region" description="Helical" evidence="15">
    <location>
        <begin position="485"/>
        <end position="505"/>
    </location>
</feature>
<evidence type="ECO:0000256" key="10">
    <source>
        <dbReference type="ARBA" id="ARBA00022989"/>
    </source>
</evidence>
<feature type="transmembrane region" description="Helical" evidence="15">
    <location>
        <begin position="607"/>
        <end position="628"/>
    </location>
</feature>
<feature type="transmembrane region" description="Helical" evidence="15">
    <location>
        <begin position="454"/>
        <end position="479"/>
    </location>
</feature>
<accession>A0A8E2J784</accession>
<dbReference type="Proteomes" id="UP000250043">
    <property type="component" value="Unassembled WGS sequence"/>
</dbReference>
<dbReference type="GO" id="GO:0005789">
    <property type="term" value="C:endoplasmic reticulum membrane"/>
    <property type="evidence" value="ECO:0007669"/>
    <property type="project" value="UniProtKB-SubCell"/>
</dbReference>
<evidence type="ECO:0000259" key="17">
    <source>
        <dbReference type="Pfam" id="PF22249"/>
    </source>
</evidence>
<dbReference type="SUPFAM" id="SSF53187">
    <property type="entry name" value="Zn-dependent exopeptidases"/>
    <property type="match status" value="1"/>
</dbReference>
<keyword evidence="19" id="KW-1185">Reference proteome</keyword>